<organism evidence="2 3">
    <name type="scientific">Abeliophyllum distichum</name>
    <dbReference type="NCBI Taxonomy" id="126358"/>
    <lineage>
        <taxon>Eukaryota</taxon>
        <taxon>Viridiplantae</taxon>
        <taxon>Streptophyta</taxon>
        <taxon>Embryophyta</taxon>
        <taxon>Tracheophyta</taxon>
        <taxon>Spermatophyta</taxon>
        <taxon>Magnoliopsida</taxon>
        <taxon>eudicotyledons</taxon>
        <taxon>Gunneridae</taxon>
        <taxon>Pentapetalae</taxon>
        <taxon>asterids</taxon>
        <taxon>lamiids</taxon>
        <taxon>Lamiales</taxon>
        <taxon>Oleaceae</taxon>
        <taxon>Forsythieae</taxon>
        <taxon>Abeliophyllum</taxon>
    </lineage>
</organism>
<keyword evidence="3" id="KW-1185">Reference proteome</keyword>
<accession>A0ABD1UR61</accession>
<evidence type="ECO:0000313" key="3">
    <source>
        <dbReference type="Proteomes" id="UP001604336"/>
    </source>
</evidence>
<protein>
    <submittedName>
        <fullName evidence="2">Uncharacterized protein</fullName>
    </submittedName>
</protein>
<feature type="compositionally biased region" description="Basic and acidic residues" evidence="1">
    <location>
        <begin position="1"/>
        <end position="12"/>
    </location>
</feature>
<evidence type="ECO:0000256" key="1">
    <source>
        <dbReference type="SAM" id="MobiDB-lite"/>
    </source>
</evidence>
<dbReference type="EMBL" id="JBFOLK010000003">
    <property type="protein sequence ID" value="KAL2527198.1"/>
    <property type="molecule type" value="Genomic_DNA"/>
</dbReference>
<dbReference type="Proteomes" id="UP001604336">
    <property type="component" value="Unassembled WGS sequence"/>
</dbReference>
<dbReference type="AlphaFoldDB" id="A0ABD1UR61"/>
<reference evidence="3" key="1">
    <citation type="submission" date="2024-07" db="EMBL/GenBank/DDBJ databases">
        <title>Two chromosome-level genome assemblies of Korean endemic species Abeliophyllum distichum and Forsythia ovata (Oleaceae).</title>
        <authorList>
            <person name="Jang H."/>
        </authorList>
    </citation>
    <scope>NUCLEOTIDE SEQUENCE [LARGE SCALE GENOMIC DNA]</scope>
</reference>
<proteinExistence type="predicted"/>
<evidence type="ECO:0000313" key="2">
    <source>
        <dbReference type="EMBL" id="KAL2527198.1"/>
    </source>
</evidence>
<gene>
    <name evidence="2" type="ORF">Adt_12252</name>
</gene>
<sequence>MKSQRQADEDFIHQSQSQSKLKRKGQVVMTCSECGLQGHDKRYHLRPDTPSHMNEWYNAPLHPVGNDMETPIGTKTKFMPIPGVDMRGIQEGPAATSIDVEGGNEKETATTTDIRMEEINISPMVEELQRLMMKKQLQEDLPEPMREGIITQDYLVLYLRDPDKVSICVWE</sequence>
<name>A0ABD1UR61_9LAMI</name>
<feature type="region of interest" description="Disordered" evidence="1">
    <location>
        <begin position="1"/>
        <end position="24"/>
    </location>
</feature>
<comment type="caution">
    <text evidence="2">The sequence shown here is derived from an EMBL/GenBank/DDBJ whole genome shotgun (WGS) entry which is preliminary data.</text>
</comment>